<evidence type="ECO:0000313" key="2">
    <source>
        <dbReference type="EMBL" id="KAK6991574.1"/>
    </source>
</evidence>
<sequence>MLLHPCRTRSGAEYSAYSLPPEVTALQSTSFDASPPIWDAVMNDSDEQEDFEEEDKLNTLEEDELSAVDEDKLNTLVEEWPMSDPLSDIDEDSPPPRTTLSAHNGSKSPSKSKRRCSPRFATVVSSSKQPLKGPHRRRAPNPAKAAEKVAKNAAAAHARRRRRREKRKIETGHIATASTITQYLWPAERLQSTLNASTLPSAKGAYSAKLEGEKEKRGSRTRLSLKDLVRLGFDVIKWDGVAPRSLLSRYGRIIAVLAGQPDKPAYRAAADRAFETIRKVSQETRFRASMSKHRRGLFAAMNVGLSYGKGQTTPSWLNNKKFNKLADDLLQSSDIERMAGFADELRENYPHLRRPFNSSVFVCTAFNLGSIICTLDVLNLAFGWCAAQALGRFDHTKGGHLVLWDLNLVIEFPHGALILLRLVTSLSTSTYILLTSATVAHSNIPFSAGGIFRYADNHCQTEKQLAKSDPAEYTRLMDLKAARWHMGLSLLSTMDDLTTE</sequence>
<dbReference type="Proteomes" id="UP001362999">
    <property type="component" value="Unassembled WGS sequence"/>
</dbReference>
<name>A0AAV9ZRH4_9AGAR</name>
<feature type="region of interest" description="Disordered" evidence="1">
    <location>
        <begin position="36"/>
        <end position="168"/>
    </location>
</feature>
<accession>A0AAV9ZRH4</accession>
<comment type="caution">
    <text evidence="2">The sequence shown here is derived from an EMBL/GenBank/DDBJ whole genome shotgun (WGS) entry which is preliminary data.</text>
</comment>
<feature type="compositionally biased region" description="Acidic residues" evidence="1">
    <location>
        <begin position="44"/>
        <end position="68"/>
    </location>
</feature>
<gene>
    <name evidence="2" type="ORF">R3P38DRAFT_3331669</name>
</gene>
<dbReference type="AlphaFoldDB" id="A0AAV9ZRH4"/>
<reference evidence="2 3" key="1">
    <citation type="journal article" date="2024" name="J Genomics">
        <title>Draft genome sequencing and assembly of Favolaschia claudopus CIRM-BRFM 2984 isolated from oak limbs.</title>
        <authorList>
            <person name="Navarro D."/>
            <person name="Drula E."/>
            <person name="Chaduli D."/>
            <person name="Cazenave R."/>
            <person name="Ahrendt S."/>
            <person name="Wang J."/>
            <person name="Lipzen A."/>
            <person name="Daum C."/>
            <person name="Barry K."/>
            <person name="Grigoriev I.V."/>
            <person name="Favel A."/>
            <person name="Rosso M.N."/>
            <person name="Martin F."/>
        </authorList>
    </citation>
    <scope>NUCLEOTIDE SEQUENCE [LARGE SCALE GENOMIC DNA]</scope>
    <source>
        <strain evidence="2 3">CIRM-BRFM 2984</strain>
    </source>
</reference>
<evidence type="ECO:0000313" key="3">
    <source>
        <dbReference type="Proteomes" id="UP001362999"/>
    </source>
</evidence>
<evidence type="ECO:0000256" key="1">
    <source>
        <dbReference type="SAM" id="MobiDB-lite"/>
    </source>
</evidence>
<organism evidence="2 3">
    <name type="scientific">Favolaschia claudopus</name>
    <dbReference type="NCBI Taxonomy" id="2862362"/>
    <lineage>
        <taxon>Eukaryota</taxon>
        <taxon>Fungi</taxon>
        <taxon>Dikarya</taxon>
        <taxon>Basidiomycota</taxon>
        <taxon>Agaricomycotina</taxon>
        <taxon>Agaricomycetes</taxon>
        <taxon>Agaricomycetidae</taxon>
        <taxon>Agaricales</taxon>
        <taxon>Marasmiineae</taxon>
        <taxon>Mycenaceae</taxon>
        <taxon>Favolaschia</taxon>
    </lineage>
</organism>
<keyword evidence="3" id="KW-1185">Reference proteome</keyword>
<proteinExistence type="predicted"/>
<protein>
    <submittedName>
        <fullName evidence="2">Uncharacterized protein</fullName>
    </submittedName>
</protein>
<dbReference type="EMBL" id="JAWWNJ010000116">
    <property type="protein sequence ID" value="KAK6991574.1"/>
    <property type="molecule type" value="Genomic_DNA"/>
</dbReference>
<feature type="compositionally biased region" description="Basic residues" evidence="1">
    <location>
        <begin position="157"/>
        <end position="166"/>
    </location>
</feature>